<dbReference type="InterPro" id="IPR036390">
    <property type="entry name" value="WH_DNA-bd_sf"/>
</dbReference>
<dbReference type="SUPFAM" id="SSF46785">
    <property type="entry name" value="Winged helix' DNA-binding domain"/>
    <property type="match status" value="1"/>
</dbReference>
<dbReference type="Gene3D" id="1.10.10.10">
    <property type="entry name" value="Winged helix-like DNA-binding domain superfamily/Winged helix DNA-binding domain"/>
    <property type="match status" value="1"/>
</dbReference>
<accession>A0A1V0B7Y6</accession>
<dbReference type="Proteomes" id="UP000243488">
    <property type="component" value="Chromosome"/>
</dbReference>
<dbReference type="PANTHER" id="PTHR30118">
    <property type="entry name" value="HTH-TYPE TRANSCRIPTIONAL REGULATOR LEUO-RELATED"/>
    <property type="match status" value="1"/>
</dbReference>
<keyword evidence="7" id="KW-1185">Reference proteome</keyword>
<feature type="domain" description="HTH lysR-type" evidence="5">
    <location>
        <begin position="13"/>
        <end position="70"/>
    </location>
</feature>
<gene>
    <name evidence="6" type="ORF">BVH74_15180</name>
</gene>
<organism evidence="6 7">
    <name type="scientific">Halopseudomonas phragmitis</name>
    <dbReference type="NCBI Taxonomy" id="1931241"/>
    <lineage>
        <taxon>Bacteria</taxon>
        <taxon>Pseudomonadati</taxon>
        <taxon>Pseudomonadota</taxon>
        <taxon>Gammaproteobacteria</taxon>
        <taxon>Pseudomonadales</taxon>
        <taxon>Pseudomonadaceae</taxon>
        <taxon>Halopseudomonas</taxon>
    </lineage>
</organism>
<dbReference type="PRINTS" id="PR00039">
    <property type="entry name" value="HTHLYSR"/>
</dbReference>
<dbReference type="InterPro" id="IPR036388">
    <property type="entry name" value="WH-like_DNA-bd_sf"/>
</dbReference>
<dbReference type="GO" id="GO:0003677">
    <property type="term" value="F:DNA binding"/>
    <property type="evidence" value="ECO:0007669"/>
    <property type="project" value="UniProtKB-KW"/>
</dbReference>
<dbReference type="KEGG" id="ppha:BVH74_15180"/>
<dbReference type="Gene3D" id="3.40.190.10">
    <property type="entry name" value="Periplasmic binding protein-like II"/>
    <property type="match status" value="2"/>
</dbReference>
<dbReference type="STRING" id="1931241.BVH74_15180"/>
<dbReference type="RefSeq" id="WP_080050903.1">
    <property type="nucleotide sequence ID" value="NZ_CP020100.1"/>
</dbReference>
<dbReference type="InterPro" id="IPR050389">
    <property type="entry name" value="LysR-type_TF"/>
</dbReference>
<evidence type="ECO:0000256" key="1">
    <source>
        <dbReference type="ARBA" id="ARBA00009437"/>
    </source>
</evidence>
<dbReference type="SUPFAM" id="SSF53850">
    <property type="entry name" value="Periplasmic binding protein-like II"/>
    <property type="match status" value="1"/>
</dbReference>
<dbReference type="AlphaFoldDB" id="A0A1V0B7Y6"/>
<name>A0A1V0B7Y6_9GAMM</name>
<reference evidence="6 7" key="1">
    <citation type="submission" date="2017-03" db="EMBL/GenBank/DDBJ databases">
        <title>Complete genome sequence of the novel DNRA strain Pseudomonas sp. S-6-2 isolated from Chinese polluted river sediment. Journal of Biotechnology.</title>
        <authorList>
            <person name="Li J."/>
            <person name="Xiang F."/>
            <person name="Wang L."/>
            <person name="Xi L."/>
            <person name="Liu J."/>
        </authorList>
    </citation>
    <scope>NUCLEOTIDE SEQUENCE [LARGE SCALE GENOMIC DNA]</scope>
    <source>
        <strain evidence="6 7">S-6-2</strain>
    </source>
</reference>
<evidence type="ECO:0000313" key="7">
    <source>
        <dbReference type="Proteomes" id="UP000243488"/>
    </source>
</evidence>
<dbReference type="Pfam" id="PF00126">
    <property type="entry name" value="HTH_1"/>
    <property type="match status" value="1"/>
</dbReference>
<dbReference type="GO" id="GO:0003700">
    <property type="term" value="F:DNA-binding transcription factor activity"/>
    <property type="evidence" value="ECO:0007669"/>
    <property type="project" value="InterPro"/>
</dbReference>
<proteinExistence type="inferred from homology"/>
<dbReference type="Pfam" id="PF03466">
    <property type="entry name" value="LysR_substrate"/>
    <property type="match status" value="1"/>
</dbReference>
<dbReference type="EMBL" id="CP020100">
    <property type="protein sequence ID" value="AQZ96010.1"/>
    <property type="molecule type" value="Genomic_DNA"/>
</dbReference>
<keyword evidence="4" id="KW-0804">Transcription</keyword>
<evidence type="ECO:0000256" key="2">
    <source>
        <dbReference type="ARBA" id="ARBA00023015"/>
    </source>
</evidence>
<dbReference type="InterPro" id="IPR005119">
    <property type="entry name" value="LysR_subst-bd"/>
</dbReference>
<keyword evidence="3" id="KW-0238">DNA-binding</keyword>
<evidence type="ECO:0000256" key="3">
    <source>
        <dbReference type="ARBA" id="ARBA00023125"/>
    </source>
</evidence>
<dbReference type="PANTHER" id="PTHR30118:SF15">
    <property type="entry name" value="TRANSCRIPTIONAL REGULATORY PROTEIN"/>
    <property type="match status" value="1"/>
</dbReference>
<dbReference type="PROSITE" id="PS50931">
    <property type="entry name" value="HTH_LYSR"/>
    <property type="match status" value="1"/>
</dbReference>
<sequence>MNKNNYSSLITRLDLNLFRVFAAIYRERNLTRAAELLSVSQSAVSHALARMRQQLDDQLFIREAQGVVPTPLATRIWPDVQEGLGFLQRAVAHSHSFEPARDIATVALAMHDVIEHALLPTLVKVLRGAVPGIQVASARIKRSTLKADLATGRLDCAIDVAQAADDELFHSFLSRDEFVVVSRSSAAIDSDSYLAAQHVTVSSRRMGYGVVDFELARQGIKRQIAARCQHYESACRIVAGSDLLLTMPRGLAISSNAYLDNHIHPLPMTVPGVELHLFWHKERESDPANTWLRHTLLTAMQ</sequence>
<dbReference type="InterPro" id="IPR037402">
    <property type="entry name" value="YidZ_PBP2"/>
</dbReference>
<evidence type="ECO:0000313" key="6">
    <source>
        <dbReference type="EMBL" id="AQZ96010.1"/>
    </source>
</evidence>
<dbReference type="InterPro" id="IPR000847">
    <property type="entry name" value="LysR_HTH_N"/>
</dbReference>
<comment type="similarity">
    <text evidence="1">Belongs to the LysR transcriptional regulatory family.</text>
</comment>
<protein>
    <submittedName>
        <fullName evidence="6">LysR family transcriptional regulator</fullName>
    </submittedName>
</protein>
<keyword evidence="2" id="KW-0805">Transcription regulation</keyword>
<evidence type="ECO:0000259" key="5">
    <source>
        <dbReference type="PROSITE" id="PS50931"/>
    </source>
</evidence>
<dbReference type="CDD" id="cd08417">
    <property type="entry name" value="PBP2_Nitroaromatics_like"/>
    <property type="match status" value="1"/>
</dbReference>
<evidence type="ECO:0000256" key="4">
    <source>
        <dbReference type="ARBA" id="ARBA00023163"/>
    </source>
</evidence>